<dbReference type="InterPro" id="IPR040807">
    <property type="entry name" value="DUF5522"/>
</dbReference>
<feature type="region of interest" description="Disordered" evidence="1">
    <location>
        <begin position="93"/>
        <end position="128"/>
    </location>
</feature>
<accession>W7T7I0</accession>
<evidence type="ECO:0000313" key="2">
    <source>
        <dbReference type="EMBL" id="EWM22960.1"/>
    </source>
</evidence>
<dbReference type="EMBL" id="AZIL01001964">
    <property type="protein sequence ID" value="EWM22960.1"/>
    <property type="molecule type" value="Genomic_DNA"/>
</dbReference>
<protein>
    <submittedName>
        <fullName evidence="2">Uncharacterized protein</fullName>
    </submittedName>
</protein>
<sequence length="271" mass="28465">MSPASSATAPPVKPPLPPEIEDLHASAVAQGQETYTDPATGYMVMTALYHRRRGHCCGNICRHCPYDSVNVGKKKVDWVMSDGSKYTAKKAAALRRAAKDHGASPSAGEGDDHGGHGGGQENSGSDHNSTVQVLTADLVKGSATAKMGQDDAEGMANVANPRETGVFAVRPAVVTSALPGTGPLPGASGGCVLASLLIMRPGQRLIDKSELRAVALPAKSPSMPFLQSALRSCWLQRAFRPFIAPSRWSGSFGSFVLAYITLSDQINKCHN</sequence>
<dbReference type="Pfam" id="PF17653">
    <property type="entry name" value="DUF5522"/>
    <property type="match status" value="1"/>
</dbReference>
<proteinExistence type="predicted"/>
<dbReference type="Proteomes" id="UP000019335">
    <property type="component" value="Chromosome 19"/>
</dbReference>
<reference evidence="2 3" key="1">
    <citation type="journal article" date="2014" name="Mol. Plant">
        <title>Chromosome Scale Genome Assembly and Transcriptome Profiling of Nannochloropsis gaditana in Nitrogen Depletion.</title>
        <authorList>
            <person name="Corteggiani Carpinelli E."/>
            <person name="Telatin A."/>
            <person name="Vitulo N."/>
            <person name="Forcato C."/>
            <person name="D'Angelo M."/>
            <person name="Schiavon R."/>
            <person name="Vezzi A."/>
            <person name="Giacometti G.M."/>
            <person name="Morosinotto T."/>
            <person name="Valle G."/>
        </authorList>
    </citation>
    <scope>NUCLEOTIDE SEQUENCE [LARGE SCALE GENOMIC DNA]</scope>
    <source>
        <strain evidence="2 3">B-31</strain>
    </source>
</reference>
<dbReference type="AlphaFoldDB" id="W7T7I0"/>
<dbReference type="PANTHER" id="PTHR21037:SF2">
    <property type="entry name" value="SIMILAR TO NOVEL PROTEIN"/>
    <property type="match status" value="1"/>
</dbReference>
<evidence type="ECO:0000256" key="1">
    <source>
        <dbReference type="SAM" id="MobiDB-lite"/>
    </source>
</evidence>
<name>W7T7I0_9STRA</name>
<dbReference type="OrthoDB" id="549173at2759"/>
<evidence type="ECO:0000313" key="3">
    <source>
        <dbReference type="Proteomes" id="UP000019335"/>
    </source>
</evidence>
<organism evidence="2 3">
    <name type="scientific">Nannochloropsis gaditana</name>
    <dbReference type="NCBI Taxonomy" id="72520"/>
    <lineage>
        <taxon>Eukaryota</taxon>
        <taxon>Sar</taxon>
        <taxon>Stramenopiles</taxon>
        <taxon>Ochrophyta</taxon>
        <taxon>Eustigmatophyceae</taxon>
        <taxon>Eustigmatales</taxon>
        <taxon>Monodopsidaceae</taxon>
        <taxon>Nannochloropsis</taxon>
    </lineage>
</organism>
<gene>
    <name evidence="2" type="ORF">Naga_100102g3</name>
</gene>
<keyword evidence="3" id="KW-1185">Reference proteome</keyword>
<dbReference type="PANTHER" id="PTHR21037">
    <property type="entry name" value="39S RIBOSOMAL PROTEIN L14, MITOCHONDRIAL"/>
    <property type="match status" value="1"/>
</dbReference>
<comment type="caution">
    <text evidence="2">The sequence shown here is derived from an EMBL/GenBank/DDBJ whole genome shotgun (WGS) entry which is preliminary data.</text>
</comment>